<protein>
    <submittedName>
        <fullName evidence="3">Uncharacterized protein</fullName>
    </submittedName>
</protein>
<reference evidence="3" key="2">
    <citation type="submission" date="2020-03" db="EMBL/GenBank/DDBJ databases">
        <title>Walnut 2.0.</title>
        <authorList>
            <person name="Marrano A."/>
            <person name="Britton M."/>
            <person name="Zimin A.V."/>
            <person name="Zaini P.A."/>
            <person name="Workman R."/>
            <person name="Puiu D."/>
            <person name="Bianco L."/>
            <person name="Allen B.J."/>
            <person name="Troggio M."/>
            <person name="Leslie C.A."/>
            <person name="Timp W."/>
            <person name="Dendekar A."/>
            <person name="Salzberg S.L."/>
            <person name="Neale D.B."/>
        </authorList>
    </citation>
    <scope>NUCLEOTIDE SEQUENCE</scope>
    <source>
        <tissue evidence="3">Leaves</tissue>
    </source>
</reference>
<evidence type="ECO:0000256" key="1">
    <source>
        <dbReference type="SAM" id="MobiDB-lite"/>
    </source>
</evidence>
<feature type="region of interest" description="Disordered" evidence="1">
    <location>
        <begin position="38"/>
        <end position="68"/>
    </location>
</feature>
<dbReference type="Proteomes" id="UP000619265">
    <property type="component" value="Unassembled WGS sequence"/>
</dbReference>
<organism evidence="3 4">
    <name type="scientific">Juglans regia</name>
    <name type="common">English walnut</name>
    <dbReference type="NCBI Taxonomy" id="51240"/>
    <lineage>
        <taxon>Eukaryota</taxon>
        <taxon>Viridiplantae</taxon>
        <taxon>Streptophyta</taxon>
        <taxon>Embryophyta</taxon>
        <taxon>Tracheophyta</taxon>
        <taxon>Spermatophyta</taxon>
        <taxon>Magnoliopsida</taxon>
        <taxon>eudicotyledons</taxon>
        <taxon>Gunneridae</taxon>
        <taxon>Pentapetalae</taxon>
        <taxon>rosids</taxon>
        <taxon>fabids</taxon>
        <taxon>Fagales</taxon>
        <taxon>Juglandaceae</taxon>
        <taxon>Juglans</taxon>
    </lineage>
</organism>
<evidence type="ECO:0000313" key="3">
    <source>
        <dbReference type="EMBL" id="KAF5459451.1"/>
    </source>
</evidence>
<keyword evidence="2" id="KW-0732">Signal</keyword>
<dbReference type="Gramene" id="Jr10_25010_p1">
    <property type="protein sequence ID" value="cds.Jr10_25010_p1"/>
    <property type="gene ID" value="Jr10_25010"/>
</dbReference>
<dbReference type="EMBL" id="LIHL02000010">
    <property type="protein sequence ID" value="KAF5459451.1"/>
    <property type="molecule type" value="Genomic_DNA"/>
</dbReference>
<feature type="compositionally biased region" description="Basic and acidic residues" evidence="1">
    <location>
        <begin position="38"/>
        <end position="55"/>
    </location>
</feature>
<proteinExistence type="predicted"/>
<comment type="caution">
    <text evidence="3">The sequence shown here is derived from an EMBL/GenBank/DDBJ whole genome shotgun (WGS) entry which is preliminary data.</text>
</comment>
<feature type="signal peptide" evidence="2">
    <location>
        <begin position="1"/>
        <end position="26"/>
    </location>
</feature>
<accession>A0A833TGM8</accession>
<feature type="chain" id="PRO_5032443976" evidence="2">
    <location>
        <begin position="27"/>
        <end position="115"/>
    </location>
</feature>
<sequence>MAISRVVIFGMGTLLFCLLLIKVAEADESEFAPIHTVKHDGSHCNDAGHTDHRGEQCQGSEDGDVDDDVDDTFKVVNKMGVSYSPSTGHATVSVNSFDGLDSEELNNNHELVLGH</sequence>
<dbReference type="AlphaFoldDB" id="A0A833TGM8"/>
<evidence type="ECO:0000313" key="4">
    <source>
        <dbReference type="Proteomes" id="UP000619265"/>
    </source>
</evidence>
<reference evidence="3" key="1">
    <citation type="submission" date="2015-10" db="EMBL/GenBank/DDBJ databases">
        <authorList>
            <person name="Martinez-Garcia P.J."/>
            <person name="Crepeau M.W."/>
            <person name="Puiu D."/>
            <person name="Gonzalez-Ibeas D."/>
            <person name="Whalen J."/>
            <person name="Stevens K."/>
            <person name="Paul R."/>
            <person name="Butterfield T."/>
            <person name="Britton M."/>
            <person name="Reagan R."/>
            <person name="Chakraborty S."/>
            <person name="Walawage S.L."/>
            <person name="Vasquez-Gross H.A."/>
            <person name="Cardeno C."/>
            <person name="Famula R."/>
            <person name="Pratt K."/>
            <person name="Kuruganti S."/>
            <person name="Aradhya M.K."/>
            <person name="Leslie C.A."/>
            <person name="Dandekar A.M."/>
            <person name="Salzberg S.L."/>
            <person name="Wegrzyn J.L."/>
            <person name="Langley C.H."/>
            <person name="Neale D.B."/>
        </authorList>
    </citation>
    <scope>NUCLEOTIDE SEQUENCE</scope>
    <source>
        <tissue evidence="3">Leaves</tissue>
    </source>
</reference>
<evidence type="ECO:0000256" key="2">
    <source>
        <dbReference type="SAM" id="SignalP"/>
    </source>
</evidence>
<name>A0A833TGM8_JUGRE</name>
<gene>
    <name evidence="3" type="ORF">F2P56_023395</name>
</gene>